<evidence type="ECO:0000313" key="1">
    <source>
        <dbReference type="EMBL" id="VGO11945.1"/>
    </source>
</evidence>
<organism evidence="1 2">
    <name type="scientific">Pontiella desulfatans</name>
    <dbReference type="NCBI Taxonomy" id="2750659"/>
    <lineage>
        <taxon>Bacteria</taxon>
        <taxon>Pseudomonadati</taxon>
        <taxon>Kiritimatiellota</taxon>
        <taxon>Kiritimatiellia</taxon>
        <taxon>Kiritimatiellales</taxon>
        <taxon>Pontiellaceae</taxon>
        <taxon>Pontiella</taxon>
    </lineage>
</organism>
<name>A0A6C2TW93_PONDE</name>
<dbReference type="EMBL" id="CAAHFG010000001">
    <property type="protein sequence ID" value="VGO11945.1"/>
    <property type="molecule type" value="Genomic_DNA"/>
</dbReference>
<keyword evidence="2" id="KW-1185">Reference proteome</keyword>
<accession>A0A6C2TW93</accession>
<gene>
    <name evidence="1" type="ORF">PDESU_00493</name>
</gene>
<reference evidence="1 2" key="1">
    <citation type="submission" date="2019-04" db="EMBL/GenBank/DDBJ databases">
        <authorList>
            <person name="Van Vliet M D."/>
        </authorList>
    </citation>
    <scope>NUCLEOTIDE SEQUENCE [LARGE SCALE GENOMIC DNA]</scope>
    <source>
        <strain evidence="1 2">F1</strain>
    </source>
</reference>
<dbReference type="RefSeq" id="WP_136077655.1">
    <property type="nucleotide sequence ID" value="NZ_CAAHFG010000001.1"/>
</dbReference>
<proteinExistence type="predicted"/>
<dbReference type="Proteomes" id="UP000366872">
    <property type="component" value="Unassembled WGS sequence"/>
</dbReference>
<protein>
    <submittedName>
        <fullName evidence="1">Uncharacterized protein</fullName>
    </submittedName>
</protein>
<sequence>MRLKLPAWMTAPDARERNGVPVDLEMKCPKTLRSYEQRYALPPWMIYGTVRALGMQRMLVQGEVKSFALDVDGRSSELPEEDALVYFVPDKDIHATLMRIVRACSKAKNEDELNEIIFSHLQCLWLDRYALFTLSPAEDAFGRGTSRTVELFEPGRDDLPTIGWRESEKEIETTVAGKYDPEFPLRSFHLAEELAVRDLAEGIQVEVRSLQRSEEVEAHGYGWTLTESAVKESFNLELRGVQVVRRAVDLDDGICLVAVKVPKSGIHRR</sequence>
<evidence type="ECO:0000313" key="2">
    <source>
        <dbReference type="Proteomes" id="UP000366872"/>
    </source>
</evidence>
<dbReference type="AlphaFoldDB" id="A0A6C2TW93"/>